<evidence type="ECO:0008006" key="4">
    <source>
        <dbReference type="Google" id="ProtNLM"/>
    </source>
</evidence>
<feature type="transmembrane region" description="Helical" evidence="1">
    <location>
        <begin position="146"/>
        <end position="166"/>
    </location>
</feature>
<accession>A0A238Z6M8</accession>
<keyword evidence="1" id="KW-0472">Membrane</keyword>
<organism evidence="2 3">
    <name type="scientific">Humidesulfovibrio mexicanus</name>
    <dbReference type="NCBI Taxonomy" id="147047"/>
    <lineage>
        <taxon>Bacteria</taxon>
        <taxon>Pseudomonadati</taxon>
        <taxon>Thermodesulfobacteriota</taxon>
        <taxon>Desulfovibrionia</taxon>
        <taxon>Desulfovibrionales</taxon>
        <taxon>Desulfovibrionaceae</taxon>
        <taxon>Humidesulfovibrio</taxon>
    </lineage>
</organism>
<reference evidence="2 3" key="1">
    <citation type="submission" date="2017-06" db="EMBL/GenBank/DDBJ databases">
        <authorList>
            <person name="Kim H.J."/>
            <person name="Triplett B.A."/>
        </authorList>
    </citation>
    <scope>NUCLEOTIDE SEQUENCE [LARGE SCALE GENOMIC DNA]</scope>
    <source>
        <strain evidence="2 3">DSM 13116</strain>
    </source>
</reference>
<evidence type="ECO:0000313" key="3">
    <source>
        <dbReference type="Proteomes" id="UP000198324"/>
    </source>
</evidence>
<dbReference type="AlphaFoldDB" id="A0A238Z6M8"/>
<keyword evidence="1" id="KW-0812">Transmembrane</keyword>
<keyword evidence="3" id="KW-1185">Reference proteome</keyword>
<name>A0A238Z6M8_9BACT</name>
<gene>
    <name evidence="2" type="ORF">SAMN04488503_1260</name>
</gene>
<feature type="transmembrane region" description="Helical" evidence="1">
    <location>
        <begin position="48"/>
        <end position="69"/>
    </location>
</feature>
<proteinExistence type="predicted"/>
<dbReference type="EMBL" id="FZOC01000002">
    <property type="protein sequence ID" value="SNR78473.1"/>
    <property type="molecule type" value="Genomic_DNA"/>
</dbReference>
<evidence type="ECO:0000313" key="2">
    <source>
        <dbReference type="EMBL" id="SNR78473.1"/>
    </source>
</evidence>
<dbReference type="InterPro" id="IPR007403">
    <property type="entry name" value="DUF456"/>
</dbReference>
<dbReference type="Proteomes" id="UP000198324">
    <property type="component" value="Unassembled WGS sequence"/>
</dbReference>
<sequence>MLDAVAGLALGLVLFALLWLNLLSLPGNWLMLGVLALLAAFGPEGRITWSFVGMMSLLALLGEGIEFVAQIIGGKRGGASGAGNFGGVVGSIAGAILGAPFGLGLGAIAGALVGAWLGCFAVERLRRESHAQAAQAAWGSFWGRSLGLVGKAAVGAVIIVMSVARFTSQAA</sequence>
<keyword evidence="1" id="KW-1133">Transmembrane helix</keyword>
<evidence type="ECO:0000256" key="1">
    <source>
        <dbReference type="SAM" id="Phobius"/>
    </source>
</evidence>
<dbReference type="RefSeq" id="WP_089272837.1">
    <property type="nucleotide sequence ID" value="NZ_FZOC01000002.1"/>
</dbReference>
<protein>
    <recommendedName>
        <fullName evidence="4">DUF456 domain-containing protein</fullName>
    </recommendedName>
</protein>
<feature type="transmembrane region" description="Helical" evidence="1">
    <location>
        <begin position="81"/>
        <end position="99"/>
    </location>
</feature>
<dbReference type="Pfam" id="PF04306">
    <property type="entry name" value="DUF456"/>
    <property type="match status" value="1"/>
</dbReference>